<reference evidence="1" key="1">
    <citation type="submission" date="2019-08" db="EMBL/GenBank/DDBJ databases">
        <authorList>
            <person name="Kucharzyk K."/>
            <person name="Murdoch R.W."/>
            <person name="Higgins S."/>
            <person name="Loffler F."/>
        </authorList>
    </citation>
    <scope>NUCLEOTIDE SEQUENCE</scope>
</reference>
<dbReference type="EMBL" id="VSSQ01009638">
    <property type="protein sequence ID" value="MPM42193.1"/>
    <property type="molecule type" value="Genomic_DNA"/>
</dbReference>
<gene>
    <name evidence="1" type="ORF">SDC9_88856</name>
</gene>
<evidence type="ECO:0000313" key="1">
    <source>
        <dbReference type="EMBL" id="MPM42193.1"/>
    </source>
</evidence>
<accession>A0A644ZU64</accession>
<proteinExistence type="predicted"/>
<sequence>MIIAIPDVKPVMTGMGINETKFPSLRTPAISKMTPDMKQAINTPCRPNCATRVIRIADIAPVGPDI</sequence>
<name>A0A644ZU64_9ZZZZ</name>
<dbReference type="AlphaFoldDB" id="A0A644ZU64"/>
<comment type="caution">
    <text evidence="1">The sequence shown here is derived from an EMBL/GenBank/DDBJ whole genome shotgun (WGS) entry which is preliminary data.</text>
</comment>
<organism evidence="1">
    <name type="scientific">bioreactor metagenome</name>
    <dbReference type="NCBI Taxonomy" id="1076179"/>
    <lineage>
        <taxon>unclassified sequences</taxon>
        <taxon>metagenomes</taxon>
        <taxon>ecological metagenomes</taxon>
    </lineage>
</organism>
<protein>
    <submittedName>
        <fullName evidence="1">Uncharacterized protein</fullName>
    </submittedName>
</protein>